<dbReference type="AlphaFoldDB" id="A0A7X0AXR7"/>
<evidence type="ECO:0000313" key="5">
    <source>
        <dbReference type="Proteomes" id="UP000539175"/>
    </source>
</evidence>
<name>A0A7X0AXR7_9PROT</name>
<keyword evidence="5" id="KW-1185">Reference proteome</keyword>
<reference evidence="4 5" key="1">
    <citation type="submission" date="2020-08" db="EMBL/GenBank/DDBJ databases">
        <title>Genomic Encyclopedia of Type Strains, Phase IV (KMG-IV): sequencing the most valuable type-strain genomes for metagenomic binning, comparative biology and taxonomic classification.</title>
        <authorList>
            <person name="Goeker M."/>
        </authorList>
    </citation>
    <scope>NUCLEOTIDE SEQUENCE [LARGE SCALE GENOMIC DNA]</scope>
    <source>
        <strain evidence="4 5">DSM 22198</strain>
    </source>
</reference>
<organism evidence="4 5">
    <name type="scientific">Nitrospirillum iridis</name>
    <dbReference type="NCBI Taxonomy" id="765888"/>
    <lineage>
        <taxon>Bacteria</taxon>
        <taxon>Pseudomonadati</taxon>
        <taxon>Pseudomonadota</taxon>
        <taxon>Alphaproteobacteria</taxon>
        <taxon>Rhodospirillales</taxon>
        <taxon>Azospirillaceae</taxon>
        <taxon>Nitrospirillum</taxon>
    </lineage>
</organism>
<dbReference type="Pfam" id="PF01266">
    <property type="entry name" value="DAO"/>
    <property type="match status" value="1"/>
</dbReference>
<evidence type="ECO:0000256" key="1">
    <source>
        <dbReference type="ARBA" id="ARBA00023002"/>
    </source>
</evidence>
<dbReference type="PANTHER" id="PTHR13847:SF281">
    <property type="entry name" value="FAD DEPENDENT OXIDOREDUCTASE DOMAIN-CONTAINING PROTEIN"/>
    <property type="match status" value="1"/>
</dbReference>
<evidence type="ECO:0000259" key="3">
    <source>
        <dbReference type="Pfam" id="PF01266"/>
    </source>
</evidence>
<dbReference type="GO" id="GO:0005737">
    <property type="term" value="C:cytoplasm"/>
    <property type="evidence" value="ECO:0007669"/>
    <property type="project" value="TreeGrafter"/>
</dbReference>
<evidence type="ECO:0000256" key="2">
    <source>
        <dbReference type="SAM" id="MobiDB-lite"/>
    </source>
</evidence>
<dbReference type="RefSeq" id="WP_184798180.1">
    <property type="nucleotide sequence ID" value="NZ_JACIIZ010000002.1"/>
</dbReference>
<evidence type="ECO:0000313" key="4">
    <source>
        <dbReference type="EMBL" id="MBB6250554.1"/>
    </source>
</evidence>
<dbReference type="InterPro" id="IPR006076">
    <property type="entry name" value="FAD-dep_OxRdtase"/>
</dbReference>
<dbReference type="Gene3D" id="3.50.50.60">
    <property type="entry name" value="FAD/NAD(P)-binding domain"/>
    <property type="match status" value="1"/>
</dbReference>
<dbReference type="GO" id="GO:0016491">
    <property type="term" value="F:oxidoreductase activity"/>
    <property type="evidence" value="ECO:0007669"/>
    <property type="project" value="UniProtKB-KW"/>
</dbReference>
<comment type="caution">
    <text evidence="4">The sequence shown here is derived from an EMBL/GenBank/DDBJ whole genome shotgun (WGS) entry which is preliminary data.</text>
</comment>
<keyword evidence="1 4" id="KW-0560">Oxidoreductase</keyword>
<dbReference type="InterPro" id="IPR036188">
    <property type="entry name" value="FAD/NAD-bd_sf"/>
</dbReference>
<accession>A0A7X0AXR7</accession>
<dbReference type="EMBL" id="JACIIZ010000002">
    <property type="protein sequence ID" value="MBB6250554.1"/>
    <property type="molecule type" value="Genomic_DNA"/>
</dbReference>
<dbReference type="PANTHER" id="PTHR13847">
    <property type="entry name" value="SARCOSINE DEHYDROGENASE-RELATED"/>
    <property type="match status" value="1"/>
</dbReference>
<sequence>MAAPPSATRGPDSWPDSWYVHSAPPGPAAPSLVGDTAGDVCVVGAGYTGLSAALTLAERGYDVVVVEAERVGWGASGRNGGQLISGYNKSVSAIARLSGPDDARRLWALAEEAKALLVGRVERHAIDCALRWGYINAAAKPRHRTGLLTQLVDAQALGYDQLRLVEGERLRALVASPRYHSGLEDSGSGHLHPLAYAQGLARAARAAGVRLHEKTPAVAIDAGAAPKVTTPLGRVRARFLVLAGNAYLGDLARPLTRTLVPIATYMLATEPLGAERAVALLPGDHAVSDTNVGLHYFRRTADHRLLFGGGVNFANRAAAGAQARLTRALRHCFPQLAGVAVSHFWHGSVGMTVNRLPQLGRLSPTTYFAHGYSGHGVALSGICGQLLAEALSGQAERFDVFARLPHQSFIGPPWRVPLLALGSLWYRLRDLL</sequence>
<proteinExistence type="predicted"/>
<dbReference type="SUPFAM" id="SSF51905">
    <property type="entry name" value="FAD/NAD(P)-binding domain"/>
    <property type="match status" value="1"/>
</dbReference>
<dbReference type="Proteomes" id="UP000539175">
    <property type="component" value="Unassembled WGS sequence"/>
</dbReference>
<feature type="domain" description="FAD dependent oxidoreductase" evidence="3">
    <location>
        <begin position="39"/>
        <end position="389"/>
    </location>
</feature>
<protein>
    <submittedName>
        <fullName evidence="4">Gamma-glutamylputrescine oxidase</fullName>
        <ecNumber evidence="4">1.4.3.-</ecNumber>
    </submittedName>
</protein>
<feature type="region of interest" description="Disordered" evidence="2">
    <location>
        <begin position="1"/>
        <end position="21"/>
    </location>
</feature>
<gene>
    <name evidence="4" type="ORF">FHS74_001095</name>
</gene>
<dbReference type="Gene3D" id="3.30.9.10">
    <property type="entry name" value="D-Amino Acid Oxidase, subunit A, domain 2"/>
    <property type="match status" value="1"/>
</dbReference>
<dbReference type="EC" id="1.4.3.-" evidence="4"/>